<keyword evidence="3 6" id="KW-0863">Zinc-finger</keyword>
<feature type="zinc finger region" description="CR-type" evidence="6">
    <location>
        <begin position="197"/>
        <end position="308"/>
    </location>
</feature>
<dbReference type="GO" id="GO:0042026">
    <property type="term" value="P:protein refolding"/>
    <property type="evidence" value="ECO:0007669"/>
    <property type="project" value="TreeGrafter"/>
</dbReference>
<dbReference type="PANTHER" id="PTHR43096:SF52">
    <property type="entry name" value="DNAJ HOMOLOG 1, MITOCHONDRIAL-RELATED"/>
    <property type="match status" value="1"/>
</dbReference>
<proteinExistence type="inferred from homology"/>
<organism evidence="9 10">
    <name type="scientific">Lithospermum erythrorhizon</name>
    <name type="common">Purple gromwell</name>
    <name type="synonym">Lithospermum officinale var. erythrorhizon</name>
    <dbReference type="NCBI Taxonomy" id="34254"/>
    <lineage>
        <taxon>Eukaryota</taxon>
        <taxon>Viridiplantae</taxon>
        <taxon>Streptophyta</taxon>
        <taxon>Embryophyta</taxon>
        <taxon>Tracheophyta</taxon>
        <taxon>Spermatophyta</taxon>
        <taxon>Magnoliopsida</taxon>
        <taxon>eudicotyledons</taxon>
        <taxon>Gunneridae</taxon>
        <taxon>Pentapetalae</taxon>
        <taxon>asterids</taxon>
        <taxon>lamiids</taxon>
        <taxon>Boraginales</taxon>
        <taxon>Boraginaceae</taxon>
        <taxon>Boraginoideae</taxon>
        <taxon>Lithospermeae</taxon>
        <taxon>Lithospermum</taxon>
    </lineage>
</organism>
<dbReference type="Pfam" id="PF01556">
    <property type="entry name" value="DnaJ_C"/>
    <property type="match status" value="1"/>
</dbReference>
<dbReference type="GO" id="GO:0009408">
    <property type="term" value="P:response to heat"/>
    <property type="evidence" value="ECO:0007669"/>
    <property type="project" value="InterPro"/>
</dbReference>
<name>A0AAV3NIS0_LITER</name>
<dbReference type="SUPFAM" id="SSF46565">
    <property type="entry name" value="Chaperone J-domain"/>
    <property type="match status" value="1"/>
</dbReference>
<dbReference type="Pfam" id="PF00226">
    <property type="entry name" value="DnaJ"/>
    <property type="match status" value="1"/>
</dbReference>
<feature type="domain" description="CR-type" evidence="8">
    <location>
        <begin position="197"/>
        <end position="308"/>
    </location>
</feature>
<evidence type="ECO:0000256" key="6">
    <source>
        <dbReference type="PROSITE-ProRule" id="PRU00546"/>
    </source>
</evidence>
<keyword evidence="1 6" id="KW-0479">Metal-binding</keyword>
<feature type="domain" description="J" evidence="7">
    <location>
        <begin position="84"/>
        <end position="149"/>
    </location>
</feature>
<dbReference type="EMBL" id="BAABME010000073">
    <property type="protein sequence ID" value="GAA0139259.1"/>
    <property type="molecule type" value="Genomic_DNA"/>
</dbReference>
<dbReference type="HAMAP" id="MF_01152">
    <property type="entry name" value="DnaJ"/>
    <property type="match status" value="1"/>
</dbReference>
<dbReference type="Gene3D" id="2.60.260.20">
    <property type="entry name" value="Urease metallochaperone UreE, N-terminal domain"/>
    <property type="match status" value="2"/>
</dbReference>
<evidence type="ECO:0000256" key="4">
    <source>
        <dbReference type="ARBA" id="ARBA00022833"/>
    </source>
</evidence>
<dbReference type="CDD" id="cd06257">
    <property type="entry name" value="DnaJ"/>
    <property type="match status" value="1"/>
</dbReference>
<dbReference type="PROSITE" id="PS51188">
    <property type="entry name" value="ZF_CR"/>
    <property type="match status" value="1"/>
</dbReference>
<gene>
    <name evidence="9" type="ORF">LIER_00842</name>
</gene>
<dbReference type="AlphaFoldDB" id="A0AAV3NIS0"/>
<dbReference type="GO" id="GO:0005737">
    <property type="term" value="C:cytoplasm"/>
    <property type="evidence" value="ECO:0007669"/>
    <property type="project" value="TreeGrafter"/>
</dbReference>
<sequence length="462" mass="50880">MYVSARVSTSSNQHFLIQVYGSLVKGGCRSYRACIVGEQKLFRFLNNSSNVNERELLTQRLLKLNIGGVRSIHGTATVSMSTKDFYEVLGTRRDATSSELKKAYYAIAKKLHPDTNKDDPEAEKKFQEVQRAYEVLKDDDKRAQYDQFGSQMFEQDDGGGFNPFHDIFGNEDMFYRDIGGEDVKVSVELSFMEAVFGCTKNITFQADSSCGTCGGTGVPPGTKPATCKRCKGAGMESDPNSKPLNETFYFAQIRKKKNLILVLLLKVQITSQNGFFMMQSTCPNCKGTGKIVTNFCKTCKGKRVMKGPKTVKLNLVPGIDNNETLKVRGSGGADPEGSQPGDLLVTVKVREDPVFRRERSDIHVDAVLSIAQAMLGGTIQVPTLSGNVVVKVRPGTQPGQKVVLKKKGIKTKKSYTFGDQYVHFTVSIPSNLTKRQRQIIEEFADKEQADYDKGAAAAVASG</sequence>
<evidence type="ECO:0000256" key="5">
    <source>
        <dbReference type="ARBA" id="ARBA00023186"/>
    </source>
</evidence>
<dbReference type="Gene3D" id="1.10.287.110">
    <property type="entry name" value="DnaJ domain"/>
    <property type="match status" value="1"/>
</dbReference>
<dbReference type="InterPro" id="IPR001305">
    <property type="entry name" value="HSP_DnaJ_Cys-rich_dom"/>
</dbReference>
<dbReference type="GO" id="GO:0051082">
    <property type="term" value="F:unfolded protein binding"/>
    <property type="evidence" value="ECO:0007669"/>
    <property type="project" value="InterPro"/>
</dbReference>
<dbReference type="Proteomes" id="UP001454036">
    <property type="component" value="Unassembled WGS sequence"/>
</dbReference>
<keyword evidence="2" id="KW-0677">Repeat</keyword>
<evidence type="ECO:0000256" key="3">
    <source>
        <dbReference type="ARBA" id="ARBA00022771"/>
    </source>
</evidence>
<dbReference type="PROSITE" id="PS00636">
    <property type="entry name" value="DNAJ_1"/>
    <property type="match status" value="1"/>
</dbReference>
<evidence type="ECO:0000259" key="8">
    <source>
        <dbReference type="PROSITE" id="PS51188"/>
    </source>
</evidence>
<keyword evidence="5" id="KW-0143">Chaperone</keyword>
<dbReference type="InterPro" id="IPR008971">
    <property type="entry name" value="HSP40/DnaJ_pept-bd"/>
</dbReference>
<dbReference type="PROSITE" id="PS50076">
    <property type="entry name" value="DNAJ_2"/>
    <property type="match status" value="1"/>
</dbReference>
<keyword evidence="4 6" id="KW-0862">Zinc</keyword>
<dbReference type="InterPro" id="IPR012724">
    <property type="entry name" value="DnaJ"/>
</dbReference>
<protein>
    <submittedName>
        <fullName evidence="9">Chaperone</fullName>
    </submittedName>
</protein>
<dbReference type="PRINTS" id="PR00625">
    <property type="entry name" value="JDOMAIN"/>
</dbReference>
<dbReference type="SMART" id="SM00271">
    <property type="entry name" value="DnaJ"/>
    <property type="match status" value="1"/>
</dbReference>
<dbReference type="SUPFAM" id="SSF57938">
    <property type="entry name" value="DnaJ/Hsp40 cysteine-rich domain"/>
    <property type="match status" value="1"/>
</dbReference>
<dbReference type="GO" id="GO:0005524">
    <property type="term" value="F:ATP binding"/>
    <property type="evidence" value="ECO:0007669"/>
    <property type="project" value="InterPro"/>
</dbReference>
<evidence type="ECO:0000256" key="1">
    <source>
        <dbReference type="ARBA" id="ARBA00022723"/>
    </source>
</evidence>
<dbReference type="InterPro" id="IPR002939">
    <property type="entry name" value="DnaJ_C"/>
</dbReference>
<evidence type="ECO:0000256" key="2">
    <source>
        <dbReference type="ARBA" id="ARBA00022737"/>
    </source>
</evidence>
<evidence type="ECO:0000313" key="9">
    <source>
        <dbReference type="EMBL" id="GAA0139259.1"/>
    </source>
</evidence>
<reference evidence="9 10" key="1">
    <citation type="submission" date="2024-01" db="EMBL/GenBank/DDBJ databases">
        <title>The complete chloroplast genome sequence of Lithospermum erythrorhizon: insights into the phylogenetic relationship among Boraginaceae species and the maternal lineages of purple gromwells.</title>
        <authorList>
            <person name="Okada T."/>
            <person name="Watanabe K."/>
        </authorList>
    </citation>
    <scope>NUCLEOTIDE SEQUENCE [LARGE SCALE GENOMIC DNA]</scope>
</reference>
<keyword evidence="10" id="KW-1185">Reference proteome</keyword>
<dbReference type="CDD" id="cd10747">
    <property type="entry name" value="DnaJ_C"/>
    <property type="match status" value="1"/>
</dbReference>
<dbReference type="Gene3D" id="2.10.230.10">
    <property type="entry name" value="Heat shock protein DnaJ, cysteine-rich domain"/>
    <property type="match status" value="2"/>
</dbReference>
<dbReference type="GO" id="GO:0008270">
    <property type="term" value="F:zinc ion binding"/>
    <property type="evidence" value="ECO:0007669"/>
    <property type="project" value="UniProtKB-KW"/>
</dbReference>
<dbReference type="InterPro" id="IPR001623">
    <property type="entry name" value="DnaJ_domain"/>
</dbReference>
<comment type="caution">
    <text evidence="9">The sequence shown here is derived from an EMBL/GenBank/DDBJ whole genome shotgun (WGS) entry which is preliminary data.</text>
</comment>
<dbReference type="SUPFAM" id="SSF49493">
    <property type="entry name" value="HSP40/DnaJ peptide-binding domain"/>
    <property type="match status" value="3"/>
</dbReference>
<dbReference type="InterPro" id="IPR018253">
    <property type="entry name" value="DnaJ_domain_CS"/>
</dbReference>
<dbReference type="InterPro" id="IPR036410">
    <property type="entry name" value="HSP_DnaJ_Cys-rich_dom_sf"/>
</dbReference>
<evidence type="ECO:0000259" key="7">
    <source>
        <dbReference type="PROSITE" id="PS50076"/>
    </source>
</evidence>
<dbReference type="GO" id="GO:0031072">
    <property type="term" value="F:heat shock protein binding"/>
    <property type="evidence" value="ECO:0007669"/>
    <property type="project" value="InterPro"/>
</dbReference>
<accession>A0AAV3NIS0</accession>
<dbReference type="FunFam" id="2.60.260.20:FF:000005">
    <property type="entry name" value="Chaperone protein dnaJ 1, mitochondrial"/>
    <property type="match status" value="1"/>
</dbReference>
<dbReference type="InterPro" id="IPR036869">
    <property type="entry name" value="J_dom_sf"/>
</dbReference>
<dbReference type="CDD" id="cd10719">
    <property type="entry name" value="DnaJ_zf"/>
    <property type="match status" value="1"/>
</dbReference>
<evidence type="ECO:0000313" key="10">
    <source>
        <dbReference type="Proteomes" id="UP001454036"/>
    </source>
</evidence>
<dbReference type="PANTHER" id="PTHR43096">
    <property type="entry name" value="DNAJ HOMOLOG 1, MITOCHONDRIAL-RELATED"/>
    <property type="match status" value="1"/>
</dbReference>